<feature type="compositionally biased region" description="Basic and acidic residues" evidence="1">
    <location>
        <begin position="235"/>
        <end position="250"/>
    </location>
</feature>
<feature type="region of interest" description="Disordered" evidence="1">
    <location>
        <begin position="847"/>
        <end position="869"/>
    </location>
</feature>
<feature type="compositionally biased region" description="Low complexity" evidence="1">
    <location>
        <begin position="933"/>
        <end position="962"/>
    </location>
</feature>
<feature type="region of interest" description="Disordered" evidence="1">
    <location>
        <begin position="470"/>
        <end position="502"/>
    </location>
</feature>
<accession>A0A1D3D7W9</accession>
<feature type="region of interest" description="Disordered" evidence="1">
    <location>
        <begin position="894"/>
        <end position="972"/>
    </location>
</feature>
<dbReference type="AlphaFoldDB" id="A0A1D3D7W9"/>
<organism evidence="2 3">
    <name type="scientific">Cyclospora cayetanensis</name>
    <dbReference type="NCBI Taxonomy" id="88456"/>
    <lineage>
        <taxon>Eukaryota</taxon>
        <taxon>Sar</taxon>
        <taxon>Alveolata</taxon>
        <taxon>Apicomplexa</taxon>
        <taxon>Conoidasida</taxon>
        <taxon>Coccidia</taxon>
        <taxon>Eucoccidiorida</taxon>
        <taxon>Eimeriorina</taxon>
        <taxon>Eimeriidae</taxon>
        <taxon>Cyclospora</taxon>
    </lineage>
</organism>
<feature type="compositionally biased region" description="Polar residues" evidence="1">
    <location>
        <begin position="282"/>
        <end position="305"/>
    </location>
</feature>
<dbReference type="EMBL" id="JROU02000350">
    <property type="protein sequence ID" value="OEH79542.1"/>
    <property type="molecule type" value="Genomic_DNA"/>
</dbReference>
<feature type="compositionally biased region" description="Low complexity" evidence="1">
    <location>
        <begin position="413"/>
        <end position="425"/>
    </location>
</feature>
<keyword evidence="3" id="KW-1185">Reference proteome</keyword>
<protein>
    <submittedName>
        <fullName evidence="2">Uncharacterized protein</fullName>
    </submittedName>
</protein>
<reference evidence="2 3" key="1">
    <citation type="journal article" date="2016" name="BMC Genomics">
        <title>Comparative genomics reveals Cyclospora cayetanensis possesses coccidia-like metabolism and invasion components but unique surface antigens.</title>
        <authorList>
            <person name="Liu S."/>
            <person name="Wang L."/>
            <person name="Zheng H."/>
            <person name="Xu Z."/>
            <person name="Roellig D.M."/>
            <person name="Li N."/>
            <person name="Frace M.A."/>
            <person name="Tang K."/>
            <person name="Arrowood M.J."/>
            <person name="Moss D.M."/>
            <person name="Zhang L."/>
            <person name="Feng Y."/>
            <person name="Xiao L."/>
        </authorList>
    </citation>
    <scope>NUCLEOTIDE SEQUENCE [LARGE SCALE GENOMIC DNA]</scope>
    <source>
        <strain evidence="2 3">CHN_HEN01</strain>
    </source>
</reference>
<feature type="region of interest" description="Disordered" evidence="1">
    <location>
        <begin position="397"/>
        <end position="425"/>
    </location>
</feature>
<proteinExistence type="predicted"/>
<feature type="region of interest" description="Disordered" evidence="1">
    <location>
        <begin position="210"/>
        <end position="262"/>
    </location>
</feature>
<dbReference type="InParanoid" id="A0A1D3D7W9"/>
<gene>
    <name evidence="2" type="ORF">cyc_03957</name>
</gene>
<name>A0A1D3D7W9_9EIME</name>
<dbReference type="Proteomes" id="UP000095192">
    <property type="component" value="Unassembled WGS sequence"/>
</dbReference>
<sequence length="1011" mass="108622">MVCYFSGGPVQHAVGLGVLPVTECSSRLPPQLCAFEERYNTVASATALIIPFPLSNEREHCDSLTSYKTSKWSQIKQSVLNLIVVARTTTGEPVQAHQGVKNCSGQHLCLPRTPLLHALYAICVFTDRCEKSKESIDHKALEWPHAAKTQPHTLARPRVRFAAYKGEERPHGQDVPAVLGRKVLLLGALRQQTGGPSTFKATHLKMQGADDTDKWHDKENVSHDSSSRGFLGSKGTEKGPARSQAPEHQHKPGSSHASRGPLQLVRRLQQSLRRIFADKEPQTATQRSRQPLEQRPTQQEGSQKPSEGGALTTIAAASIPRSNAPPTDVTLSLSALDSDEVGRLGAALATWPLQSPPSQQDSLPPVASAEPWQFGSLYYKGTPPSSTRVAPWRLSKGGVLAPSSADSPVLPQPAARQSSRLSLSHSQPAASAAVLPTPARVAKTIAGEVFSPLHRKSSWSCCSSRDAYGGPPPILLQPQQTPPPLTLRAHSQPDRGAAGALAAGSSSYRTLSQCREESSLSQQASMYGATGSLQWRCTPVQSSPLHAECAAAEAAATEETSASKRRRVGGPAESVFASQATAGGLAPGMQNNDAELFVTPHSSPLRPHRKGEAASEADATLTDADANGLPPPAQVSPLCLPLQQSRRRRSSLGLVFPLTGRSSAPVLPSQDLQRQSEESPRQQAAEAAPELSAQLAGGSKGASAEGSRSSMESKGCGGSTDNSQERTTESGSSFAAKGPDSGNSPCGEGRVAHTTAGAFEAATSTPDQATAASAGTLGETTAEAAARAAASQSELTPAKRQRRRSYAGGILTGAAARRLLMQPEAETDEVLASLGVPALSIEETRALRQRQQEEQRLLEEKREKERQQQLLEAERLRKLREEEERRRREQEAQQRLLQQQQEKLQKEREKLEQEQQKQHQQEKLRQEEKKLQQEQQQCTSVASQQPLDPKQSQQQQQPPQKLFTHAPPVGAFDSTIQQPECLAGGLIPGFGQGVLFSQASYGVLKRLSGPL</sequence>
<evidence type="ECO:0000313" key="2">
    <source>
        <dbReference type="EMBL" id="OEH79542.1"/>
    </source>
</evidence>
<feature type="compositionally biased region" description="Low complexity" evidence="1">
    <location>
        <begin position="701"/>
        <end position="710"/>
    </location>
</feature>
<feature type="compositionally biased region" description="Pro residues" evidence="1">
    <location>
        <begin position="470"/>
        <end position="485"/>
    </location>
</feature>
<feature type="region of interest" description="Disordered" evidence="1">
    <location>
        <begin position="274"/>
        <end position="309"/>
    </location>
</feature>
<feature type="region of interest" description="Disordered" evidence="1">
    <location>
        <begin position="600"/>
        <end position="637"/>
    </location>
</feature>
<dbReference type="VEuPathDB" id="ToxoDB:LOC34620563"/>
<comment type="caution">
    <text evidence="2">The sequence shown here is derived from an EMBL/GenBank/DDBJ whole genome shotgun (WGS) entry which is preliminary data.</text>
</comment>
<evidence type="ECO:0000256" key="1">
    <source>
        <dbReference type="SAM" id="MobiDB-lite"/>
    </source>
</evidence>
<evidence type="ECO:0000313" key="3">
    <source>
        <dbReference type="Proteomes" id="UP000095192"/>
    </source>
</evidence>
<feature type="region of interest" description="Disordered" evidence="1">
    <location>
        <begin position="658"/>
        <end position="805"/>
    </location>
</feature>
<feature type="compositionally biased region" description="Low complexity" evidence="1">
    <location>
        <begin position="769"/>
        <end position="796"/>
    </location>
</feature>
<feature type="compositionally biased region" description="Basic and acidic residues" evidence="1">
    <location>
        <begin position="903"/>
        <end position="932"/>
    </location>
</feature>
<feature type="compositionally biased region" description="Basic and acidic residues" evidence="1">
    <location>
        <begin position="211"/>
        <end position="226"/>
    </location>
</feature>
<dbReference type="VEuPathDB" id="ToxoDB:cyc_03957"/>